<evidence type="ECO:0000313" key="4">
    <source>
        <dbReference type="EMBL" id="MCD2425218.1"/>
    </source>
</evidence>
<dbReference type="InterPro" id="IPR032508">
    <property type="entry name" value="FecR_C"/>
</dbReference>
<dbReference type="PANTHER" id="PTHR30273:SF2">
    <property type="entry name" value="PROTEIN FECR"/>
    <property type="match status" value="1"/>
</dbReference>
<keyword evidence="1" id="KW-1133">Transmembrane helix</keyword>
<name>A0ABS8PVW5_9BACT</name>
<evidence type="ECO:0000313" key="5">
    <source>
        <dbReference type="Proteomes" id="UP001199816"/>
    </source>
</evidence>
<feature type="domain" description="Protein FecR C-terminal" evidence="3">
    <location>
        <begin position="275"/>
        <end position="342"/>
    </location>
</feature>
<feature type="domain" description="FecR protein" evidence="2">
    <location>
        <begin position="131"/>
        <end position="220"/>
    </location>
</feature>
<feature type="transmembrane region" description="Helical" evidence="1">
    <location>
        <begin position="81"/>
        <end position="101"/>
    </location>
</feature>
<dbReference type="PANTHER" id="PTHR30273">
    <property type="entry name" value="PERIPLASMIC SIGNAL SENSOR AND SIGMA FACTOR ACTIVATOR FECR-RELATED"/>
    <property type="match status" value="1"/>
</dbReference>
<dbReference type="Pfam" id="PF04773">
    <property type="entry name" value="FecR"/>
    <property type="match status" value="1"/>
</dbReference>
<dbReference type="InterPro" id="IPR012373">
    <property type="entry name" value="Ferrdict_sens_TM"/>
</dbReference>
<dbReference type="InterPro" id="IPR006860">
    <property type="entry name" value="FecR"/>
</dbReference>
<dbReference type="PIRSF" id="PIRSF018266">
    <property type="entry name" value="FecR"/>
    <property type="match status" value="1"/>
</dbReference>
<evidence type="ECO:0000259" key="2">
    <source>
        <dbReference type="Pfam" id="PF04773"/>
    </source>
</evidence>
<accession>A0ABS8PVW5</accession>
<dbReference type="EMBL" id="JAJNEC010000006">
    <property type="protein sequence ID" value="MCD2425218.1"/>
    <property type="molecule type" value="Genomic_DNA"/>
</dbReference>
<dbReference type="Pfam" id="PF16344">
    <property type="entry name" value="FecR_C"/>
    <property type="match status" value="1"/>
</dbReference>
<dbReference type="Gene3D" id="2.60.120.1440">
    <property type="match status" value="1"/>
</dbReference>
<dbReference type="Proteomes" id="UP001199816">
    <property type="component" value="Unassembled WGS sequence"/>
</dbReference>
<gene>
    <name evidence="4" type="ORF">LQ567_20700</name>
</gene>
<protein>
    <submittedName>
        <fullName evidence="4">FecR family protein</fullName>
    </submittedName>
</protein>
<evidence type="ECO:0000259" key="3">
    <source>
        <dbReference type="Pfam" id="PF16344"/>
    </source>
</evidence>
<keyword evidence="1" id="KW-0812">Transmembrane</keyword>
<keyword evidence="1" id="KW-0472">Membrane</keyword>
<comment type="caution">
    <text evidence="4">The sequence shown here is derived from an EMBL/GenBank/DDBJ whole genome shotgun (WGS) entry which is preliminary data.</text>
</comment>
<sequence length="348" mass="39323">MSLYEFDFLLEKYISGNCTPEEEQQVLIWYNRLISESSVKLSEAEKNSIEERIWAHLKPAAITEEPRLQEPVSGAARSRRLVWYVAAASVMLAVALGFYMFRGEKPAQQQERIAGLKGVPASYLMAENSGNSLKNITLPDGSVITLQKNSVLFYPEQFTKNTREVYFSGNAFFDIHRDTLRRFVIYAPNDLVTEVLGTSFYILQNTAKHTLNVEVVTGKVSVYKKDKRQAYMRAKKENLVLTPNEKVEYNSEKNRFFTTIVDEPQLLQTAALPVFEFEEVPLEQVLNRLHQAYGVALSVKSDALLKCPFTGNITGMGLYQQLDVVCRVLNASYEINGTNIIISGSGCQ</sequence>
<evidence type="ECO:0000256" key="1">
    <source>
        <dbReference type="SAM" id="Phobius"/>
    </source>
</evidence>
<reference evidence="4 5" key="1">
    <citation type="submission" date="2021-11" db="EMBL/GenBank/DDBJ databases">
        <title>Genomic of Niabella pedocola.</title>
        <authorList>
            <person name="Wu T."/>
        </authorList>
    </citation>
    <scope>NUCLEOTIDE SEQUENCE [LARGE SCALE GENOMIC DNA]</scope>
    <source>
        <strain evidence="4 5">JCM 31011</strain>
    </source>
</reference>
<dbReference type="RefSeq" id="WP_231007658.1">
    <property type="nucleotide sequence ID" value="NZ_JAJNEC010000006.1"/>
</dbReference>
<organism evidence="4 5">
    <name type="scientific">Niabella pedocola</name>
    <dbReference type="NCBI Taxonomy" id="1752077"/>
    <lineage>
        <taxon>Bacteria</taxon>
        <taxon>Pseudomonadati</taxon>
        <taxon>Bacteroidota</taxon>
        <taxon>Chitinophagia</taxon>
        <taxon>Chitinophagales</taxon>
        <taxon>Chitinophagaceae</taxon>
        <taxon>Niabella</taxon>
    </lineage>
</organism>
<proteinExistence type="predicted"/>
<dbReference type="Gene3D" id="3.55.50.30">
    <property type="match status" value="1"/>
</dbReference>
<keyword evidence="5" id="KW-1185">Reference proteome</keyword>